<dbReference type="PANTHER" id="PTHR43157">
    <property type="entry name" value="PHOSPHATIDYLINOSITOL-GLYCAN BIOSYNTHESIS CLASS F PROTEIN-RELATED"/>
    <property type="match status" value="1"/>
</dbReference>
<protein>
    <submittedName>
        <fullName evidence="5">Secreted protein</fullName>
    </submittedName>
</protein>
<evidence type="ECO:0000256" key="2">
    <source>
        <dbReference type="SAM" id="Phobius"/>
    </source>
</evidence>
<evidence type="ECO:0000313" key="5">
    <source>
        <dbReference type="WBParaSite" id="SBAD_0000277901-mRNA-1"/>
    </source>
</evidence>
<reference evidence="5" key="1">
    <citation type="submission" date="2016-06" db="UniProtKB">
        <authorList>
            <consortium name="WormBaseParasite"/>
        </authorList>
    </citation>
    <scope>IDENTIFICATION</scope>
</reference>
<reference evidence="3 4" key="2">
    <citation type="submission" date="2018-11" db="EMBL/GenBank/DDBJ databases">
        <authorList>
            <consortium name="Pathogen Informatics"/>
        </authorList>
    </citation>
    <scope>NUCLEOTIDE SEQUENCE [LARGE SCALE GENOMIC DNA]</scope>
</reference>
<keyword evidence="2" id="KW-0472">Membrane</keyword>
<keyword evidence="1" id="KW-0560">Oxidoreductase</keyword>
<dbReference type="PANTHER" id="PTHR43157:SF31">
    <property type="entry name" value="PHOSPHATIDYLINOSITOL-GLYCAN BIOSYNTHESIS CLASS F PROTEIN"/>
    <property type="match status" value="1"/>
</dbReference>
<keyword evidence="2" id="KW-1133">Transmembrane helix</keyword>
<feature type="transmembrane region" description="Helical" evidence="2">
    <location>
        <begin position="20"/>
        <end position="42"/>
    </location>
</feature>
<dbReference type="Proteomes" id="UP000270296">
    <property type="component" value="Unassembled WGS sequence"/>
</dbReference>
<organism evidence="5">
    <name type="scientific">Soboliphyme baturini</name>
    <dbReference type="NCBI Taxonomy" id="241478"/>
    <lineage>
        <taxon>Eukaryota</taxon>
        <taxon>Metazoa</taxon>
        <taxon>Ecdysozoa</taxon>
        <taxon>Nematoda</taxon>
        <taxon>Enoplea</taxon>
        <taxon>Dorylaimia</taxon>
        <taxon>Dioctophymatida</taxon>
        <taxon>Dioctophymatoidea</taxon>
        <taxon>Soboliphymatidae</taxon>
        <taxon>Soboliphyme</taxon>
    </lineage>
</organism>
<keyword evidence="2" id="KW-0812">Transmembrane</keyword>
<dbReference type="EMBL" id="UZAM01007333">
    <property type="protein sequence ID" value="VDO98443.1"/>
    <property type="molecule type" value="Genomic_DNA"/>
</dbReference>
<evidence type="ECO:0000313" key="4">
    <source>
        <dbReference type="Proteomes" id="UP000270296"/>
    </source>
</evidence>
<dbReference type="Gene3D" id="3.40.50.720">
    <property type="entry name" value="NAD(P)-binding Rossmann-like Domain"/>
    <property type="match status" value="1"/>
</dbReference>
<gene>
    <name evidence="3" type="ORF">SBAD_LOCUS2649</name>
</gene>
<dbReference type="AlphaFoldDB" id="A0A183IGA5"/>
<dbReference type="WBParaSite" id="SBAD_0000277901-mRNA-1">
    <property type="protein sequence ID" value="SBAD_0000277901-mRNA-1"/>
    <property type="gene ID" value="SBAD_0000277901"/>
</dbReference>
<evidence type="ECO:0000313" key="3">
    <source>
        <dbReference type="EMBL" id="VDO98443.1"/>
    </source>
</evidence>
<accession>A0A183IGA5</accession>
<proteinExistence type="predicted"/>
<sequence length="138" mass="15228">MILIEKQSPPLHFVDESKAFYLFLKLFISIVALGSGVTITAVHPGTPVPSNLTREHFLGNVFLRNVILPPVFHLFCRTTTQAAQTSVYCACSEECGCVTGQYFENVRLATPTSAAQDADAAARLWCMSCQMLSIPEEW</sequence>
<keyword evidence="4" id="KW-1185">Reference proteome</keyword>
<evidence type="ECO:0000256" key="1">
    <source>
        <dbReference type="ARBA" id="ARBA00023002"/>
    </source>
</evidence>
<dbReference type="GO" id="GO:0016491">
    <property type="term" value="F:oxidoreductase activity"/>
    <property type="evidence" value="ECO:0007669"/>
    <property type="project" value="UniProtKB-KW"/>
</dbReference>
<name>A0A183IGA5_9BILA</name>
<dbReference type="OrthoDB" id="542013at2759"/>